<dbReference type="AlphaFoldDB" id="A0AAJ6VUM6"/>
<evidence type="ECO:0000256" key="4">
    <source>
        <dbReference type="ARBA" id="ARBA00023136"/>
    </source>
</evidence>
<evidence type="ECO:0000313" key="7">
    <source>
        <dbReference type="Proteomes" id="UP000694867"/>
    </source>
</evidence>
<organism evidence="7 8">
    <name type="scientific">Galendromus occidentalis</name>
    <name type="common">western predatory mite</name>
    <dbReference type="NCBI Taxonomy" id="34638"/>
    <lineage>
        <taxon>Eukaryota</taxon>
        <taxon>Metazoa</taxon>
        <taxon>Ecdysozoa</taxon>
        <taxon>Arthropoda</taxon>
        <taxon>Chelicerata</taxon>
        <taxon>Arachnida</taxon>
        <taxon>Acari</taxon>
        <taxon>Parasitiformes</taxon>
        <taxon>Mesostigmata</taxon>
        <taxon>Gamasina</taxon>
        <taxon>Phytoseioidea</taxon>
        <taxon>Phytoseiidae</taxon>
        <taxon>Typhlodrominae</taxon>
        <taxon>Galendromus</taxon>
    </lineage>
</organism>
<reference evidence="8" key="1">
    <citation type="submission" date="2025-08" db="UniProtKB">
        <authorList>
            <consortium name="RefSeq"/>
        </authorList>
    </citation>
    <scope>IDENTIFICATION</scope>
</reference>
<keyword evidence="3 5" id="KW-1133">Transmembrane helix</keyword>
<dbReference type="InterPro" id="IPR020846">
    <property type="entry name" value="MFS_dom"/>
</dbReference>
<dbReference type="GO" id="GO:0016020">
    <property type="term" value="C:membrane"/>
    <property type="evidence" value="ECO:0007669"/>
    <property type="project" value="UniProtKB-SubCell"/>
</dbReference>
<dbReference type="PROSITE" id="PS50850">
    <property type="entry name" value="MFS"/>
    <property type="match status" value="1"/>
</dbReference>
<proteinExistence type="predicted"/>
<dbReference type="PANTHER" id="PTHR24064">
    <property type="entry name" value="SOLUTE CARRIER FAMILY 22 MEMBER"/>
    <property type="match status" value="1"/>
</dbReference>
<dbReference type="RefSeq" id="XP_003737224.2">
    <property type="nucleotide sequence ID" value="XM_003737176.2"/>
</dbReference>
<dbReference type="Pfam" id="PF00083">
    <property type="entry name" value="Sugar_tr"/>
    <property type="match status" value="1"/>
</dbReference>
<evidence type="ECO:0000256" key="2">
    <source>
        <dbReference type="ARBA" id="ARBA00022692"/>
    </source>
</evidence>
<dbReference type="InterPro" id="IPR005828">
    <property type="entry name" value="MFS_sugar_transport-like"/>
</dbReference>
<dbReference type="InterPro" id="IPR036259">
    <property type="entry name" value="MFS_trans_sf"/>
</dbReference>
<dbReference type="GeneID" id="100900854"/>
<accession>A0AAJ6VUM6</accession>
<dbReference type="SUPFAM" id="SSF103473">
    <property type="entry name" value="MFS general substrate transporter"/>
    <property type="match status" value="1"/>
</dbReference>
<keyword evidence="4 5" id="KW-0472">Membrane</keyword>
<feature type="domain" description="Major facilitator superfamily (MFS) profile" evidence="6">
    <location>
        <begin position="27"/>
        <end position="492"/>
    </location>
</feature>
<evidence type="ECO:0000256" key="5">
    <source>
        <dbReference type="SAM" id="Phobius"/>
    </source>
</evidence>
<feature type="transmembrane region" description="Helical" evidence="5">
    <location>
        <begin position="316"/>
        <end position="339"/>
    </location>
</feature>
<feature type="transmembrane region" description="Helical" evidence="5">
    <location>
        <begin position="403"/>
        <end position="427"/>
    </location>
</feature>
<dbReference type="KEGG" id="goe:100900854"/>
<gene>
    <name evidence="8" type="primary">LOC100900854</name>
</gene>
<dbReference type="Gene3D" id="1.20.1250.20">
    <property type="entry name" value="MFS general substrate transporter like domains"/>
    <property type="match status" value="1"/>
</dbReference>
<feature type="transmembrane region" description="Helical" evidence="5">
    <location>
        <begin position="351"/>
        <end position="373"/>
    </location>
</feature>
<feature type="transmembrane region" description="Helical" evidence="5">
    <location>
        <begin position="380"/>
        <end position="397"/>
    </location>
</feature>
<feature type="transmembrane region" description="Helical" evidence="5">
    <location>
        <begin position="212"/>
        <end position="234"/>
    </location>
</feature>
<evidence type="ECO:0000313" key="8">
    <source>
        <dbReference type="RefSeq" id="XP_003737224.2"/>
    </source>
</evidence>
<feature type="transmembrane region" description="Helical" evidence="5">
    <location>
        <begin position="182"/>
        <end position="200"/>
    </location>
</feature>
<sequence>MEPSTNKAQVTEIGHLAGGLGPYQLMIVSMVFLRSFPSSWTLTGLEYVAGDVDHWCAPADESFSPEVWKRDFIPPRERCHSFAINNSEIDRTRQVACESWTFNSTLLSSSVEEFKLVCDSSWQKSAIQSNVFVAQIAGALFSGRLSDRYGRLPIYMGSTVLFVVFGVLAAFSPSVIIFNVHRFLQCVCIAGLNTCISTLYAEVSLPKHRSLLNVGFALGFQMPMLFLPSLAGYLHSWRHVQMAMALSAVPLLPYFFFLQESPRWLLMRGNFEKARGTLEKILKFNRMDSSILEKMPRTAKRLSGDESNALKLFSPALFSSTLALFSLWFMCQFSFYASIFTSTRLPGNKSLNFALTAAAGVAGGALSIVLLRWVRRRRTVGIFLCLSSVSFLILASLPQDSAVWLHVATAMVLRFTMVVSTGVCWTYSLEVFPTMLRNFGFSCCFCFGRVGGAIAPFMRDLGEWHPSAPFLVLSLACIVGTLSLPLLPETLNAALPDNLEESVQLRRSKKLEHAIAPIKMLNSKK</sequence>
<protein>
    <submittedName>
        <fullName evidence="8">Organic cation transporter protein</fullName>
    </submittedName>
</protein>
<dbReference type="Proteomes" id="UP000694867">
    <property type="component" value="Unplaced"/>
</dbReference>
<feature type="transmembrane region" description="Helical" evidence="5">
    <location>
        <begin position="470"/>
        <end position="487"/>
    </location>
</feature>
<feature type="transmembrane region" description="Helical" evidence="5">
    <location>
        <begin position="240"/>
        <end position="258"/>
    </location>
</feature>
<keyword evidence="2 5" id="KW-0812">Transmembrane</keyword>
<dbReference type="GO" id="GO:0022857">
    <property type="term" value="F:transmembrane transporter activity"/>
    <property type="evidence" value="ECO:0007669"/>
    <property type="project" value="InterPro"/>
</dbReference>
<comment type="subcellular location">
    <subcellularLocation>
        <location evidence="1">Membrane</location>
        <topology evidence="1">Multi-pass membrane protein</topology>
    </subcellularLocation>
</comment>
<keyword evidence="7" id="KW-1185">Reference proteome</keyword>
<name>A0AAJ6VUM6_9ACAR</name>
<evidence type="ECO:0000259" key="6">
    <source>
        <dbReference type="PROSITE" id="PS50850"/>
    </source>
</evidence>
<feature type="transmembrane region" description="Helical" evidence="5">
    <location>
        <begin position="439"/>
        <end position="458"/>
    </location>
</feature>
<feature type="transmembrane region" description="Helical" evidence="5">
    <location>
        <begin position="154"/>
        <end position="176"/>
    </location>
</feature>
<evidence type="ECO:0000256" key="1">
    <source>
        <dbReference type="ARBA" id="ARBA00004141"/>
    </source>
</evidence>
<evidence type="ECO:0000256" key="3">
    <source>
        <dbReference type="ARBA" id="ARBA00022989"/>
    </source>
</evidence>